<keyword evidence="2" id="KW-1185">Reference proteome</keyword>
<proteinExistence type="predicted"/>
<dbReference type="InterPro" id="IPR025737">
    <property type="entry name" value="FApF"/>
</dbReference>
<accession>A0A7C9VI04</accession>
<name>A0A7C9VI04_9BRAD</name>
<comment type="caution">
    <text evidence="1">The sequence shown here is derived from an EMBL/GenBank/DDBJ whole genome shotgun (WGS) entry which is preliminary data.</text>
</comment>
<dbReference type="AlphaFoldDB" id="A0A7C9VI04"/>
<dbReference type="Pfam" id="PF13557">
    <property type="entry name" value="Phenol_MetA_deg"/>
    <property type="match status" value="1"/>
</dbReference>
<evidence type="ECO:0000313" key="1">
    <source>
        <dbReference type="EMBL" id="NGX97646.1"/>
    </source>
</evidence>
<dbReference type="Proteomes" id="UP000480266">
    <property type="component" value="Unassembled WGS sequence"/>
</dbReference>
<sequence>MSGQMNARMPLIAGAVALAIFAQPQETRADAGGVGFWLPGIFGSLAAAPVTPGWAYSTVYLHLQANAGAGQNFVTSNGVRGSVVAGINAHADALVQGFTYTSPLPVLGGQAGFSVLAAPGNVGVGVDASLTGPRGNTISGSQIDNRTTLSDIYYQGTLKWNQGVHNEMIYVTGNIPSGTYDSSRLANLSAGFVAIDAGAGYTYLDPKSGHEFSVVGGLTYSAINPYLQYQNGIDFHVDWAASQFVSKSVHVGVAGYFYQQITDDSGPGAKLGGFRGRAIGIGPQIGFIIPLSEGYQGYLNVRGYKDLEVENRANTWSTWVTFAVSATPPEKTPSTPAISRKY</sequence>
<protein>
    <submittedName>
        <fullName evidence="1">Phenol degradation protein meta</fullName>
    </submittedName>
</protein>
<reference evidence="1" key="1">
    <citation type="submission" date="2020-02" db="EMBL/GenBank/DDBJ databases">
        <title>Draft genome sequence of Candidatus Afipia apatlaquensis IBT-C3, a potential strain for decolorization of textile dyes.</title>
        <authorList>
            <person name="Sanchez-Reyes A."/>
            <person name="Breton-Deval L."/>
            <person name="Mangelson H."/>
            <person name="Sanchez-Flores A."/>
        </authorList>
    </citation>
    <scope>NUCLEOTIDE SEQUENCE [LARGE SCALE GENOMIC DNA]</scope>
    <source>
        <strain evidence="1">IBT-C3</strain>
    </source>
</reference>
<evidence type="ECO:0000313" key="2">
    <source>
        <dbReference type="Proteomes" id="UP000480266"/>
    </source>
</evidence>
<gene>
    <name evidence="1" type="ORF">G4V63_21300</name>
</gene>
<dbReference type="EMBL" id="JAAMRR010001084">
    <property type="protein sequence ID" value="NGX97646.1"/>
    <property type="molecule type" value="Genomic_DNA"/>
</dbReference>
<organism evidence="1 2">
    <name type="scientific">Candidatus Afipia apatlaquensis</name>
    <dbReference type="NCBI Taxonomy" id="2712852"/>
    <lineage>
        <taxon>Bacteria</taxon>
        <taxon>Pseudomonadati</taxon>
        <taxon>Pseudomonadota</taxon>
        <taxon>Alphaproteobacteria</taxon>
        <taxon>Hyphomicrobiales</taxon>
        <taxon>Nitrobacteraceae</taxon>
        <taxon>Afipia</taxon>
    </lineage>
</organism>